<feature type="active site" evidence="2">
    <location>
        <position position="34"/>
    </location>
</feature>
<feature type="binding site" evidence="2">
    <location>
        <position position="39"/>
    </location>
    <ligand>
        <name>substrate</name>
    </ligand>
</feature>
<feature type="binding site" evidence="2">
    <location>
        <position position="34"/>
    </location>
    <ligand>
        <name>Mg(2+)</name>
        <dbReference type="ChEBI" id="CHEBI:18420"/>
    </ligand>
</feature>
<evidence type="ECO:0000313" key="5">
    <source>
        <dbReference type="Proteomes" id="UP000177369"/>
    </source>
</evidence>
<keyword evidence="2" id="KW-0460">Magnesium</keyword>
<proteinExistence type="inferred from homology"/>
<feature type="binding site" evidence="2">
    <location>
        <position position="83"/>
    </location>
    <ligand>
        <name>substrate</name>
    </ligand>
</feature>
<sequence length="249" mass="29000">MKNGKTNGKSPNGRNKSPFTKDIILPKHIVLIPDGNRRWAKEHGLPTQEGHRRGFEQAMEVMRAAEKWGIKYFTIWAFSTENWNRTKLEVSYLMRLYKQMLTKHLMEFIESGVKVLHLGRRDRIPGFLKKVIDEVIKKTAKNNRLVLNIALDYGGRDEIVRAVKKIIRQGKDPNKLTEQEFKKYLDTNGTPEPDLIIRTSGEQRISGMMPFQAAYAEYYFEKGHLPDFTTQKLKKAILDYSARQRRFGT</sequence>
<protein>
    <recommendedName>
        <fullName evidence="2">Isoprenyl transferase</fullName>
        <ecNumber evidence="2">2.5.1.-</ecNumber>
    </recommendedName>
</protein>
<feature type="binding site" evidence="2">
    <location>
        <begin position="79"/>
        <end position="81"/>
    </location>
    <ligand>
        <name>substrate</name>
    </ligand>
</feature>
<evidence type="ECO:0000256" key="2">
    <source>
        <dbReference type="HAMAP-Rule" id="MF_01139"/>
    </source>
</evidence>
<evidence type="ECO:0000313" key="4">
    <source>
        <dbReference type="EMBL" id="OGD89253.1"/>
    </source>
</evidence>
<comment type="caution">
    <text evidence="2">Lacks conserved residue(s) required for the propagation of feature annotation.</text>
</comment>
<dbReference type="Pfam" id="PF01255">
    <property type="entry name" value="Prenyltransf"/>
    <property type="match status" value="1"/>
</dbReference>
<feature type="binding site" evidence="2">
    <location>
        <begin position="204"/>
        <end position="206"/>
    </location>
    <ligand>
        <name>substrate</name>
    </ligand>
</feature>
<dbReference type="NCBIfam" id="TIGR00055">
    <property type="entry name" value="uppS"/>
    <property type="match status" value="1"/>
</dbReference>
<dbReference type="Proteomes" id="UP000177369">
    <property type="component" value="Unassembled WGS sequence"/>
</dbReference>
<comment type="similarity">
    <text evidence="2">Belongs to the UPP synthase family.</text>
</comment>
<dbReference type="CDD" id="cd00475">
    <property type="entry name" value="Cis_IPPS"/>
    <property type="match status" value="1"/>
</dbReference>
<dbReference type="SUPFAM" id="SSF64005">
    <property type="entry name" value="Undecaprenyl diphosphate synthase"/>
    <property type="match status" value="1"/>
</dbReference>
<dbReference type="PANTHER" id="PTHR10291">
    <property type="entry name" value="DEHYDRODOLICHYL DIPHOSPHATE SYNTHASE FAMILY MEMBER"/>
    <property type="match status" value="1"/>
</dbReference>
<feature type="region of interest" description="Disordered" evidence="3">
    <location>
        <begin position="1"/>
        <end position="20"/>
    </location>
</feature>
<gene>
    <name evidence="4" type="ORF">A3D04_01290</name>
</gene>
<dbReference type="InterPro" id="IPR036424">
    <property type="entry name" value="UPP_synth-like_sf"/>
</dbReference>
<dbReference type="STRING" id="1797714.A3D04_01290"/>
<keyword evidence="1 2" id="KW-0808">Transferase</keyword>
<dbReference type="EMBL" id="MFBD01000008">
    <property type="protein sequence ID" value="OGD89253.1"/>
    <property type="molecule type" value="Genomic_DNA"/>
</dbReference>
<keyword evidence="2" id="KW-0479">Metal-binding</keyword>
<accession>A0A1F5GBJ2</accession>
<evidence type="ECO:0000256" key="1">
    <source>
        <dbReference type="ARBA" id="ARBA00022679"/>
    </source>
</evidence>
<feature type="binding site" evidence="2">
    <location>
        <begin position="35"/>
        <end position="38"/>
    </location>
    <ligand>
        <name>substrate</name>
    </ligand>
</feature>
<feature type="binding site" evidence="2">
    <location>
        <position position="198"/>
    </location>
    <ligand>
        <name>substrate</name>
    </ligand>
</feature>
<feature type="compositionally biased region" description="Polar residues" evidence="3">
    <location>
        <begin position="1"/>
        <end position="18"/>
    </location>
</feature>
<dbReference type="Gene3D" id="3.40.1180.10">
    <property type="entry name" value="Decaprenyl diphosphate synthase-like"/>
    <property type="match status" value="1"/>
</dbReference>
<feature type="binding site" evidence="2">
    <location>
        <position position="85"/>
    </location>
    <ligand>
        <name>substrate</name>
    </ligand>
</feature>
<feature type="active site" description="Proton acceptor" evidence="2">
    <location>
        <position position="82"/>
    </location>
</feature>
<dbReference type="InterPro" id="IPR001441">
    <property type="entry name" value="UPP_synth-like"/>
</dbReference>
<organism evidence="4 5">
    <name type="scientific">Candidatus Curtissbacteria bacterium RIFCSPHIGHO2_02_FULL_40_16b</name>
    <dbReference type="NCBI Taxonomy" id="1797714"/>
    <lineage>
        <taxon>Bacteria</taxon>
        <taxon>Candidatus Curtissiibacteriota</taxon>
    </lineage>
</organism>
<feature type="binding site" evidence="2">
    <location>
        <position position="51"/>
    </location>
    <ligand>
        <name>substrate</name>
    </ligand>
</feature>
<dbReference type="EC" id="2.5.1.-" evidence="2"/>
<dbReference type="HAMAP" id="MF_01139">
    <property type="entry name" value="ISPT"/>
    <property type="match status" value="1"/>
</dbReference>
<name>A0A1F5GBJ2_9BACT</name>
<reference evidence="4 5" key="1">
    <citation type="journal article" date="2016" name="Nat. Commun.">
        <title>Thousands of microbial genomes shed light on interconnected biogeochemical processes in an aquifer system.</title>
        <authorList>
            <person name="Anantharaman K."/>
            <person name="Brown C.T."/>
            <person name="Hug L.A."/>
            <person name="Sharon I."/>
            <person name="Castelle C.J."/>
            <person name="Probst A.J."/>
            <person name="Thomas B.C."/>
            <person name="Singh A."/>
            <person name="Wilkins M.J."/>
            <person name="Karaoz U."/>
            <person name="Brodie E.L."/>
            <person name="Williams K.H."/>
            <person name="Hubbard S.S."/>
            <person name="Banfield J.F."/>
        </authorList>
    </citation>
    <scope>NUCLEOTIDE SEQUENCE [LARGE SCALE GENOMIC DNA]</scope>
</reference>
<dbReference type="AlphaFoldDB" id="A0A1F5GBJ2"/>
<evidence type="ECO:0000256" key="3">
    <source>
        <dbReference type="SAM" id="MobiDB-lite"/>
    </source>
</evidence>
<comment type="subunit">
    <text evidence="2">Homodimer.</text>
</comment>
<dbReference type="GO" id="GO:0000287">
    <property type="term" value="F:magnesium ion binding"/>
    <property type="evidence" value="ECO:0007669"/>
    <property type="project" value="UniProtKB-UniRule"/>
</dbReference>
<dbReference type="GO" id="GO:0016094">
    <property type="term" value="P:polyprenol biosynthetic process"/>
    <property type="evidence" value="ECO:0007669"/>
    <property type="project" value="TreeGrafter"/>
</dbReference>
<comment type="caution">
    <text evidence="4">The sequence shown here is derived from an EMBL/GenBank/DDBJ whole genome shotgun (WGS) entry which is preliminary data.</text>
</comment>
<comment type="function">
    <text evidence="2">Catalyzes the condensation of isopentenyl diphosphate (IPP) with allylic pyrophosphates generating different type of terpenoids.</text>
</comment>
<comment type="cofactor">
    <cofactor evidence="2">
        <name>Mg(2+)</name>
        <dbReference type="ChEBI" id="CHEBI:18420"/>
    </cofactor>
    <text evidence="2">Binds 2 magnesium ions per subunit.</text>
</comment>
<feature type="binding site" evidence="2">
    <location>
        <position position="217"/>
    </location>
    <ligand>
        <name>Mg(2+)</name>
        <dbReference type="ChEBI" id="CHEBI:18420"/>
    </ligand>
</feature>
<dbReference type="GO" id="GO:0045547">
    <property type="term" value="F:ditrans,polycis-polyprenyl diphosphate synthase [(2E,6E)-farnesyl diphosphate specific] activity"/>
    <property type="evidence" value="ECO:0007669"/>
    <property type="project" value="TreeGrafter"/>
</dbReference>
<dbReference type="PANTHER" id="PTHR10291:SF0">
    <property type="entry name" value="DEHYDRODOLICHYL DIPHOSPHATE SYNTHASE 2"/>
    <property type="match status" value="1"/>
</dbReference>